<name>A0A381ZKT8_9ZZZZ</name>
<feature type="non-terminal residue" evidence="1">
    <location>
        <position position="1"/>
    </location>
</feature>
<accession>A0A381ZKT8</accession>
<protein>
    <submittedName>
        <fullName evidence="1">Uncharacterized protein</fullName>
    </submittedName>
</protein>
<proteinExistence type="predicted"/>
<dbReference type="AlphaFoldDB" id="A0A381ZKT8"/>
<feature type="non-terminal residue" evidence="1">
    <location>
        <position position="50"/>
    </location>
</feature>
<sequence>MPEAKNVHILMMGRDPGHAKIGLEKLECDVVHVITSAELAEEIDHKSMMD</sequence>
<gene>
    <name evidence="1" type="ORF">METZ01_LOCUS142643</name>
</gene>
<organism evidence="1">
    <name type="scientific">marine metagenome</name>
    <dbReference type="NCBI Taxonomy" id="408172"/>
    <lineage>
        <taxon>unclassified sequences</taxon>
        <taxon>metagenomes</taxon>
        <taxon>ecological metagenomes</taxon>
    </lineage>
</organism>
<dbReference type="EMBL" id="UINC01021695">
    <property type="protein sequence ID" value="SVA89789.1"/>
    <property type="molecule type" value="Genomic_DNA"/>
</dbReference>
<evidence type="ECO:0000313" key="1">
    <source>
        <dbReference type="EMBL" id="SVA89789.1"/>
    </source>
</evidence>
<reference evidence="1" key="1">
    <citation type="submission" date="2018-05" db="EMBL/GenBank/DDBJ databases">
        <authorList>
            <person name="Lanie J.A."/>
            <person name="Ng W.-L."/>
            <person name="Kazmierczak K.M."/>
            <person name="Andrzejewski T.M."/>
            <person name="Davidsen T.M."/>
            <person name="Wayne K.J."/>
            <person name="Tettelin H."/>
            <person name="Glass J.I."/>
            <person name="Rusch D."/>
            <person name="Podicherti R."/>
            <person name="Tsui H.-C.T."/>
            <person name="Winkler M.E."/>
        </authorList>
    </citation>
    <scope>NUCLEOTIDE SEQUENCE</scope>
</reference>